<dbReference type="Proteomes" id="UP001519343">
    <property type="component" value="Unassembled WGS sequence"/>
</dbReference>
<reference evidence="1 2" key="1">
    <citation type="submission" date="2021-03" db="EMBL/GenBank/DDBJ databases">
        <title>Genomic Encyclopedia of Type Strains, Phase IV (KMG-IV): sequencing the most valuable type-strain genomes for metagenomic binning, comparative biology and taxonomic classification.</title>
        <authorList>
            <person name="Goeker M."/>
        </authorList>
    </citation>
    <scope>NUCLEOTIDE SEQUENCE [LARGE SCALE GENOMIC DNA]</scope>
    <source>
        <strain evidence="1 2">DSM 24738</strain>
    </source>
</reference>
<name>A0ABS4GVN3_9BACL</name>
<organism evidence="1 2">
    <name type="scientific">Ammoniphilus resinae</name>
    <dbReference type="NCBI Taxonomy" id="861532"/>
    <lineage>
        <taxon>Bacteria</taxon>
        <taxon>Bacillati</taxon>
        <taxon>Bacillota</taxon>
        <taxon>Bacilli</taxon>
        <taxon>Bacillales</taxon>
        <taxon>Paenibacillaceae</taxon>
        <taxon>Aneurinibacillus group</taxon>
        <taxon>Ammoniphilus</taxon>
    </lineage>
</organism>
<keyword evidence="2" id="KW-1185">Reference proteome</keyword>
<dbReference type="EMBL" id="JAGGKT010000019">
    <property type="protein sequence ID" value="MBP1934339.1"/>
    <property type="molecule type" value="Genomic_DNA"/>
</dbReference>
<sequence>MEKVYCYTCRQSQNVERDDPRSDWDDYGWVEITDLICCKCKSRSRLVKRFLDKDIKIWEDRSKKS</sequence>
<gene>
    <name evidence="1" type="ORF">J2Z37_004359</name>
</gene>
<accession>A0ABS4GVN3</accession>
<comment type="caution">
    <text evidence="1">The sequence shown here is derived from an EMBL/GenBank/DDBJ whole genome shotgun (WGS) entry which is preliminary data.</text>
</comment>
<evidence type="ECO:0000313" key="1">
    <source>
        <dbReference type="EMBL" id="MBP1934339.1"/>
    </source>
</evidence>
<evidence type="ECO:0000313" key="2">
    <source>
        <dbReference type="Proteomes" id="UP001519343"/>
    </source>
</evidence>
<proteinExistence type="predicted"/>
<protein>
    <submittedName>
        <fullName evidence="1">Uncharacterized protein</fullName>
    </submittedName>
</protein>